<sequence>MEQHRIVSNEEWLTARRALLAEEKAFTHARDALAAQRQTLPWVRVDKTYTFDTPQGKRTLADLFDGRSQLIVYHFMLGPDWEEGCRGCSFVSDHIDGTIAHLEHHDVSYVAVSRAPLAKLEAFKKRMGWHFRWVSSNQSDFNFDYHVSFSEEDKAKGKVDYNFTEQNYESDEMPGASVFFKDEKGDIFHTYSTYARGLDMALTTYVLLELTPKGRNEQNGMLDWMRHHDRYEDAASAKAGGCCSEMSHAK</sequence>
<evidence type="ECO:0000313" key="2">
    <source>
        <dbReference type="Proteomes" id="UP000054925"/>
    </source>
</evidence>
<dbReference type="Gene3D" id="3.40.30.10">
    <property type="entry name" value="Glutaredoxin"/>
    <property type="match status" value="1"/>
</dbReference>
<dbReference type="Pfam" id="PF05988">
    <property type="entry name" value="DUF899"/>
    <property type="match status" value="1"/>
</dbReference>
<name>A0A158INV0_9BURK</name>
<dbReference type="InterPro" id="IPR036249">
    <property type="entry name" value="Thioredoxin-like_sf"/>
</dbReference>
<evidence type="ECO:0008006" key="3">
    <source>
        <dbReference type="Google" id="ProtNLM"/>
    </source>
</evidence>
<dbReference type="EMBL" id="FCOL02000012">
    <property type="protein sequence ID" value="SAL57730.1"/>
    <property type="molecule type" value="Genomic_DNA"/>
</dbReference>
<organism evidence="1 2">
    <name type="scientific">Caballeronia terrestris</name>
    <dbReference type="NCBI Taxonomy" id="1226301"/>
    <lineage>
        <taxon>Bacteria</taxon>
        <taxon>Pseudomonadati</taxon>
        <taxon>Pseudomonadota</taxon>
        <taxon>Betaproteobacteria</taxon>
        <taxon>Burkholderiales</taxon>
        <taxon>Burkholderiaceae</taxon>
        <taxon>Caballeronia</taxon>
    </lineage>
</organism>
<keyword evidence="2" id="KW-1185">Reference proteome</keyword>
<comment type="caution">
    <text evidence="1">The sequence shown here is derived from an EMBL/GenBank/DDBJ whole genome shotgun (WGS) entry which is preliminary data.</text>
</comment>
<gene>
    <name evidence="1" type="ORF">AWB67_02669</name>
</gene>
<dbReference type="AlphaFoldDB" id="A0A158INV0"/>
<dbReference type="Proteomes" id="UP000054925">
    <property type="component" value="Unassembled WGS sequence"/>
</dbReference>
<dbReference type="SUPFAM" id="SSF52833">
    <property type="entry name" value="Thioredoxin-like"/>
    <property type="match status" value="1"/>
</dbReference>
<reference evidence="1" key="1">
    <citation type="submission" date="2016-01" db="EMBL/GenBank/DDBJ databases">
        <authorList>
            <person name="Peeters C."/>
        </authorList>
    </citation>
    <scope>NUCLEOTIDE SEQUENCE [LARGE SCALE GENOMIC DNA]</scope>
    <source>
        <strain evidence="1">LMG 22937</strain>
    </source>
</reference>
<dbReference type="InterPro" id="IPR010296">
    <property type="entry name" value="DUF899_thioredox"/>
</dbReference>
<proteinExistence type="predicted"/>
<protein>
    <recommendedName>
        <fullName evidence="3">DUF899 domain-containing protein</fullName>
    </recommendedName>
</protein>
<dbReference type="RefSeq" id="WP_087656684.1">
    <property type="nucleotide sequence ID" value="NZ_FCOL02000012.1"/>
</dbReference>
<evidence type="ECO:0000313" key="1">
    <source>
        <dbReference type="EMBL" id="SAL57730.1"/>
    </source>
</evidence>
<dbReference type="OrthoDB" id="574359at2"/>
<accession>A0A158INV0</accession>